<evidence type="ECO:0000256" key="11">
    <source>
        <dbReference type="ARBA" id="ARBA00022840"/>
    </source>
</evidence>
<proteinExistence type="inferred from homology"/>
<dbReference type="InterPro" id="IPR001841">
    <property type="entry name" value="Znf_RING"/>
</dbReference>
<evidence type="ECO:0000256" key="5">
    <source>
        <dbReference type="ARBA" id="ARBA00022741"/>
    </source>
</evidence>
<dbReference type="Gene3D" id="3.40.50.300">
    <property type="entry name" value="P-loop containing nucleotide triphosphate hydrolases"/>
    <property type="match status" value="1"/>
</dbReference>
<dbReference type="HOGENOM" id="CLU_000315_2_5_1"/>
<dbReference type="OMA" id="KVEPWSN"/>
<dbReference type="CDD" id="cd18008">
    <property type="entry name" value="DEXDc_SHPRH-like"/>
    <property type="match status" value="1"/>
</dbReference>
<dbReference type="GeneID" id="8199479"/>
<dbReference type="PROSITE" id="PS51194">
    <property type="entry name" value="HELICASE_CTER"/>
    <property type="match status" value="1"/>
</dbReference>
<keyword evidence="5" id="KW-0547">Nucleotide-binding</keyword>
<gene>
    <name evidence="19" type="ordered locus">PAS_chr3_0346</name>
</gene>
<feature type="region of interest" description="Disordered" evidence="15">
    <location>
        <begin position="1"/>
        <end position="26"/>
    </location>
</feature>
<dbReference type="GO" id="GO:0000400">
    <property type="term" value="F:four-way junction DNA binding"/>
    <property type="evidence" value="ECO:0007669"/>
    <property type="project" value="EnsemblFungi"/>
</dbReference>
<dbReference type="InterPro" id="IPR014905">
    <property type="entry name" value="HIRAN"/>
</dbReference>
<dbReference type="InterPro" id="IPR038718">
    <property type="entry name" value="SNF2-like_sf"/>
</dbReference>
<evidence type="ECO:0000256" key="8">
    <source>
        <dbReference type="ARBA" id="ARBA00022801"/>
    </source>
</evidence>
<dbReference type="EMBL" id="FN392321">
    <property type="protein sequence ID" value="CAY70387.1"/>
    <property type="molecule type" value="Genomic_DNA"/>
</dbReference>
<keyword evidence="7 14" id="KW-0863">Zinc-finger</keyword>
<evidence type="ECO:0000256" key="12">
    <source>
        <dbReference type="ARBA" id="ARBA00023204"/>
    </source>
</evidence>
<dbReference type="SMR" id="C4R4A1"/>
<dbReference type="FunCoup" id="C4R4A1">
    <property type="interactions" value="1024"/>
</dbReference>
<dbReference type="OrthoDB" id="2801544at2759"/>
<evidence type="ECO:0000256" key="2">
    <source>
        <dbReference type="ARBA" id="ARBA00007025"/>
    </source>
</evidence>
<keyword evidence="9 19" id="KW-0347">Helicase</keyword>
<dbReference type="GO" id="GO:0016818">
    <property type="term" value="F:hydrolase activity, acting on acid anhydrides, in phosphorus-containing anhydrides"/>
    <property type="evidence" value="ECO:0007669"/>
    <property type="project" value="InterPro"/>
</dbReference>
<dbReference type="GO" id="GO:0003697">
    <property type="term" value="F:single-stranded DNA binding"/>
    <property type="evidence" value="ECO:0007669"/>
    <property type="project" value="EnsemblFungi"/>
</dbReference>
<dbReference type="AlphaFoldDB" id="C4R4A1"/>
<dbReference type="GO" id="GO:0000403">
    <property type="term" value="F:Y-form DNA binding"/>
    <property type="evidence" value="ECO:0007669"/>
    <property type="project" value="EnsemblFungi"/>
</dbReference>
<dbReference type="InterPro" id="IPR014001">
    <property type="entry name" value="Helicase_ATP-bd"/>
</dbReference>
<dbReference type="GO" id="GO:0070987">
    <property type="term" value="P:error-free translesion synthesis"/>
    <property type="evidence" value="ECO:0007669"/>
    <property type="project" value="EnsemblFungi"/>
</dbReference>
<evidence type="ECO:0000256" key="10">
    <source>
        <dbReference type="ARBA" id="ARBA00022833"/>
    </source>
</evidence>
<dbReference type="InterPro" id="IPR050628">
    <property type="entry name" value="SNF2_RAD54_helicase_TF"/>
</dbReference>
<keyword evidence="10" id="KW-0862">Zinc</keyword>
<evidence type="ECO:0000256" key="7">
    <source>
        <dbReference type="ARBA" id="ARBA00022771"/>
    </source>
</evidence>
<evidence type="ECO:0000256" key="3">
    <source>
        <dbReference type="ARBA" id="ARBA00013412"/>
    </source>
</evidence>
<evidence type="ECO:0000259" key="18">
    <source>
        <dbReference type="PROSITE" id="PS51194"/>
    </source>
</evidence>
<dbReference type="PROSITE" id="PS51192">
    <property type="entry name" value="HELICASE_ATP_BIND_1"/>
    <property type="match status" value="1"/>
</dbReference>
<evidence type="ECO:0000256" key="6">
    <source>
        <dbReference type="ARBA" id="ARBA00022763"/>
    </source>
</evidence>
<dbReference type="InterPro" id="IPR017907">
    <property type="entry name" value="Znf_RING_CS"/>
</dbReference>
<dbReference type="GO" id="GO:0000785">
    <property type="term" value="C:chromatin"/>
    <property type="evidence" value="ECO:0007669"/>
    <property type="project" value="EnsemblFungi"/>
</dbReference>
<feature type="domain" description="Helicase C-terminal" evidence="18">
    <location>
        <begin position="933"/>
        <end position="1103"/>
    </location>
</feature>
<dbReference type="RefSeq" id="XP_002492566.1">
    <property type="nucleotide sequence ID" value="XM_002492521.1"/>
</dbReference>
<dbReference type="GO" id="GO:0000209">
    <property type="term" value="P:protein polyubiquitination"/>
    <property type="evidence" value="ECO:0007669"/>
    <property type="project" value="EnsemblFungi"/>
</dbReference>
<dbReference type="InterPro" id="IPR049730">
    <property type="entry name" value="SNF2/RAD54-like_C"/>
</dbReference>
<dbReference type="GO" id="GO:0005524">
    <property type="term" value="F:ATP binding"/>
    <property type="evidence" value="ECO:0007669"/>
    <property type="project" value="UniProtKB-KW"/>
</dbReference>
<dbReference type="InterPro" id="IPR000330">
    <property type="entry name" value="SNF2_N"/>
</dbReference>
<dbReference type="Pfam" id="PF00176">
    <property type="entry name" value="SNF2-rel_dom"/>
    <property type="match status" value="1"/>
</dbReference>
<name>C4R4A1_KOMPG</name>
<evidence type="ECO:0000256" key="14">
    <source>
        <dbReference type="PROSITE-ProRule" id="PRU00175"/>
    </source>
</evidence>
<dbReference type="SUPFAM" id="SSF52540">
    <property type="entry name" value="P-loop containing nucleoside triphosphate hydrolases"/>
    <property type="match status" value="2"/>
</dbReference>
<keyword evidence="11" id="KW-0067">ATP-binding</keyword>
<sequence>MASDQPKRPRFFDDRLEQLDPDEDSPKKVKLFVSDLASDEESPSREDLHSDDEFVLFQSEISSIVTNISETAIMRLYDKVKGHSNILESALNLFYDQPETFTETDESKRKDLKEIRTIESKINNLANQRFTEKQKEKYKYIGTLVCDGWCSRPRVQKIQYGSRLNISTPPKSSPAKTSKKKASASLVRLTIPDTSNQNYQREVGRLPENIAKTISPLIEMGIGKFEVTVIFTDQRTIRMGDSFLIQLDCFIKDSAFTSPDSEHCLTSDERKDVLKKGAKELDTEVLMRKKQKSLFDLFQLLGLKELTEHNKLEGENSEPVNLDSGSDNEDEKAPKSSTADHLDLNQLNQFYKSAQLSHEKVHLPDTTPNKTAFSLDLRTYQKQGLSWMLRREASYSLIGNPEGSQDARLVNSFKDHDLNKLHPLWKAYKWPEDRSWSNVKLSENSHDSSFSSSKEFYYNIYSGNFSFTKPLLKNASKGGILADEMGLGKTITSLSLILTSSEDTELANESNIPNDYAYKTTLIIVPMSLLSQWEQEFDRCNADSQKRCFIYYGNETLGDMKQLLCNSKDPPVVVLSTYGTIQNEWARGHKVTDGNLLNEGLFSVKFFRIILDEGHSIRNRSTKTSRSIFDLKASRRWVLTGTPIVNRLDDLYSLVKFLRLEPWDNISIWKHFITIPFETRKNLDQSLEVLSAILEPIILRRTKNQKDEFGNPLVVLPSKEVVIDRLKFNEKELTLYNWFRYRAETTFKESLFKGTVLQSYSDILTHILRLRQICCSIKLVGNLFKDSFMEDDNFTLDQKLILTQSDESVEVLASFEKKMEEEKLGPDEIISIKEGIYKLYPSFEDTECAICTTSPISIEDCMITECKHCFCIGCLMEHFEFQQRKQENEVLCPNCRSKISKLRLFKTHLVEDSERGYSVTLFHPYGSSSKINALLRHLKTIHETKEHVVVISQFSSFLDLIQAELSKYKKEFKVMKFDGQLSLSERQVVLKEFNDNPENGGINVLLLSLKAGGVGLNLTNASRAFMMDPWWSPSVEAQAIDRLHRIGQSKNVNVVRFIMEGSIEEKMLKVQERKKQLGEAVGDDEERRQRRIEEIKLLFNDDE</sequence>
<keyword evidence="8" id="KW-0378">Hydrolase</keyword>
<dbReference type="SMART" id="SM00490">
    <property type="entry name" value="HELICc"/>
    <property type="match status" value="1"/>
</dbReference>
<keyword evidence="12" id="KW-0234">DNA repair</keyword>
<evidence type="ECO:0000256" key="4">
    <source>
        <dbReference type="ARBA" id="ARBA00022723"/>
    </source>
</evidence>
<dbReference type="GO" id="GO:0042276">
    <property type="term" value="P:error-prone translesion synthesis"/>
    <property type="evidence" value="ECO:0007669"/>
    <property type="project" value="EnsemblFungi"/>
</dbReference>
<dbReference type="InterPro" id="IPR027417">
    <property type="entry name" value="P-loop_NTPase"/>
</dbReference>
<dbReference type="GO" id="GO:0042275">
    <property type="term" value="P:error-free postreplication DNA repair"/>
    <property type="evidence" value="ECO:0007669"/>
    <property type="project" value="EnsemblFungi"/>
</dbReference>
<evidence type="ECO:0000313" key="19">
    <source>
        <dbReference type="EMBL" id="CAY70387.1"/>
    </source>
</evidence>
<dbReference type="Proteomes" id="UP000000314">
    <property type="component" value="Chromosome 3"/>
</dbReference>
<dbReference type="PROSITE" id="PS50089">
    <property type="entry name" value="ZF_RING_2"/>
    <property type="match status" value="1"/>
</dbReference>
<dbReference type="GO" id="GO:0009378">
    <property type="term" value="F:four-way junction helicase activity"/>
    <property type="evidence" value="ECO:0007669"/>
    <property type="project" value="EnsemblFungi"/>
</dbReference>
<comment type="subcellular location">
    <subcellularLocation>
        <location evidence="1">Nucleus</location>
    </subcellularLocation>
</comment>
<dbReference type="GO" id="GO:0005634">
    <property type="term" value="C:nucleus"/>
    <property type="evidence" value="ECO:0007669"/>
    <property type="project" value="UniProtKB-SubCell"/>
</dbReference>
<feature type="compositionally biased region" description="Low complexity" evidence="15">
    <location>
        <begin position="167"/>
        <end position="176"/>
    </location>
</feature>
<dbReference type="InterPro" id="IPR001650">
    <property type="entry name" value="Helicase_C-like"/>
</dbReference>
<keyword evidence="6" id="KW-0227">DNA damage</keyword>
<organism evidence="19 20">
    <name type="scientific">Komagataella phaffii (strain GS115 / ATCC 20864)</name>
    <name type="common">Yeast</name>
    <name type="synonym">Pichia pastoris</name>
    <dbReference type="NCBI Taxonomy" id="644223"/>
    <lineage>
        <taxon>Eukaryota</taxon>
        <taxon>Fungi</taxon>
        <taxon>Dikarya</taxon>
        <taxon>Ascomycota</taxon>
        <taxon>Saccharomycotina</taxon>
        <taxon>Pichiomycetes</taxon>
        <taxon>Pichiales</taxon>
        <taxon>Pichiaceae</taxon>
        <taxon>Komagataella</taxon>
    </lineage>
</organism>
<reference evidence="19 20" key="1">
    <citation type="journal article" date="2009" name="Nat. Biotechnol.">
        <title>Genome sequence of the recombinant protein production host Pichia pastoris.</title>
        <authorList>
            <person name="De Schutter K."/>
            <person name="Lin Y.C."/>
            <person name="Tiels P."/>
            <person name="Van Hecke A."/>
            <person name="Glinka S."/>
            <person name="Weber-Lehmann J."/>
            <person name="Rouze P."/>
            <person name="Van de Peer Y."/>
            <person name="Callewaert N."/>
        </authorList>
    </citation>
    <scope>NUCLEOTIDE SEQUENCE [LARGE SCALE GENOMIC DNA]</scope>
    <source>
        <strain evidence="20">GS115 / ATCC 20864</strain>
    </source>
</reference>
<evidence type="ECO:0000313" key="20">
    <source>
        <dbReference type="Proteomes" id="UP000000314"/>
    </source>
</evidence>
<dbReference type="PANTHER" id="PTHR45626:SF22">
    <property type="entry name" value="DNA REPAIR PROTEIN RAD5"/>
    <property type="match status" value="1"/>
</dbReference>
<dbReference type="GO" id="GO:0010994">
    <property type="term" value="P:free ubiquitin chain polymerization"/>
    <property type="evidence" value="ECO:0007669"/>
    <property type="project" value="EnsemblFungi"/>
</dbReference>
<dbReference type="Gene3D" id="3.40.50.10810">
    <property type="entry name" value="Tandem AAA-ATPase domain"/>
    <property type="match status" value="1"/>
</dbReference>
<dbReference type="GO" id="GO:0006302">
    <property type="term" value="P:double-strand break repair"/>
    <property type="evidence" value="ECO:0007669"/>
    <property type="project" value="EnsemblFungi"/>
</dbReference>
<dbReference type="GO" id="GO:0008270">
    <property type="term" value="F:zinc ion binding"/>
    <property type="evidence" value="ECO:0007669"/>
    <property type="project" value="UniProtKB-KW"/>
</dbReference>
<dbReference type="STRING" id="644223.C4R4A1"/>
<feature type="compositionally biased region" description="Basic and acidic residues" evidence="15">
    <location>
        <begin position="1"/>
        <end position="18"/>
    </location>
</feature>
<feature type="domain" description="Helicase ATP-binding" evidence="17">
    <location>
        <begin position="470"/>
        <end position="661"/>
    </location>
</feature>
<dbReference type="PROSITE" id="PS00518">
    <property type="entry name" value="ZF_RING_1"/>
    <property type="match status" value="1"/>
</dbReference>
<feature type="region of interest" description="Disordered" evidence="15">
    <location>
        <begin position="161"/>
        <end position="183"/>
    </location>
</feature>
<dbReference type="Gene3D" id="3.30.40.10">
    <property type="entry name" value="Zinc/RING finger domain, C3HC4 (zinc finger)"/>
    <property type="match status" value="1"/>
</dbReference>
<evidence type="ECO:0000259" key="16">
    <source>
        <dbReference type="PROSITE" id="PS50089"/>
    </source>
</evidence>
<evidence type="ECO:0000256" key="9">
    <source>
        <dbReference type="ARBA" id="ARBA00022806"/>
    </source>
</evidence>
<dbReference type="SMART" id="SM00184">
    <property type="entry name" value="RING"/>
    <property type="match status" value="1"/>
</dbReference>
<accession>C4R4A1</accession>
<keyword evidence="13" id="KW-0539">Nucleus</keyword>
<dbReference type="KEGG" id="ppa:PAS_chr3_0346"/>
<evidence type="ECO:0000259" key="17">
    <source>
        <dbReference type="PROSITE" id="PS51192"/>
    </source>
</evidence>
<evidence type="ECO:0000256" key="15">
    <source>
        <dbReference type="SAM" id="MobiDB-lite"/>
    </source>
</evidence>
<keyword evidence="4" id="KW-0479">Metal-binding</keyword>
<dbReference type="InterPro" id="IPR013083">
    <property type="entry name" value="Znf_RING/FYVE/PHD"/>
</dbReference>
<dbReference type="Pfam" id="PF00271">
    <property type="entry name" value="Helicase_C"/>
    <property type="match status" value="1"/>
</dbReference>
<protein>
    <recommendedName>
        <fullName evidence="3">DNA repair protein RAD5</fullName>
    </recommendedName>
</protein>
<dbReference type="CDD" id="cd18793">
    <property type="entry name" value="SF2_C_SNF"/>
    <property type="match status" value="1"/>
</dbReference>
<dbReference type="InParanoid" id="C4R4A1"/>
<dbReference type="Pfam" id="PF08797">
    <property type="entry name" value="HIRAN"/>
    <property type="match status" value="1"/>
</dbReference>
<keyword evidence="20" id="KW-1185">Reference proteome</keyword>
<dbReference type="eggNOG" id="KOG1001">
    <property type="taxonomic scope" value="Eukaryota"/>
</dbReference>
<dbReference type="SMART" id="SM00910">
    <property type="entry name" value="HIRAN"/>
    <property type="match status" value="1"/>
</dbReference>
<evidence type="ECO:0000256" key="13">
    <source>
        <dbReference type="ARBA" id="ARBA00023242"/>
    </source>
</evidence>
<comment type="similarity">
    <text evidence="2">Belongs to the SNF2/RAD54 helicase family.</text>
</comment>
<dbReference type="GO" id="GO:0000781">
    <property type="term" value="C:chromosome, telomeric region"/>
    <property type="evidence" value="ECO:0007669"/>
    <property type="project" value="EnsemblFungi"/>
</dbReference>
<feature type="domain" description="RING-type" evidence="16">
    <location>
        <begin position="848"/>
        <end position="896"/>
    </location>
</feature>
<dbReference type="SUPFAM" id="SSF57850">
    <property type="entry name" value="RING/U-box"/>
    <property type="match status" value="1"/>
</dbReference>
<evidence type="ECO:0000256" key="1">
    <source>
        <dbReference type="ARBA" id="ARBA00004123"/>
    </source>
</evidence>
<dbReference type="SMART" id="SM00487">
    <property type="entry name" value="DEXDc"/>
    <property type="match status" value="1"/>
</dbReference>
<feature type="region of interest" description="Disordered" evidence="15">
    <location>
        <begin position="310"/>
        <end position="339"/>
    </location>
</feature>
<dbReference type="PANTHER" id="PTHR45626">
    <property type="entry name" value="TRANSCRIPTION TERMINATION FACTOR 2-RELATED"/>
    <property type="match status" value="1"/>
</dbReference>